<feature type="domain" description="FUZ/MON1/HPS1 third Longin" evidence="7">
    <location>
        <begin position="414"/>
        <end position="515"/>
    </location>
</feature>
<dbReference type="PANTHER" id="PTHR13027">
    <property type="entry name" value="SAND PROTEIN-RELATED"/>
    <property type="match status" value="1"/>
</dbReference>
<dbReference type="OrthoDB" id="272411at2759"/>
<dbReference type="GO" id="GO:0016192">
    <property type="term" value="P:vesicle-mediated transport"/>
    <property type="evidence" value="ECO:0007669"/>
    <property type="project" value="InterPro"/>
</dbReference>
<evidence type="ECO:0000256" key="4">
    <source>
        <dbReference type="RuleBase" id="RU367048"/>
    </source>
</evidence>
<comment type="subcellular location">
    <subcellularLocation>
        <location evidence="4">Endosome</location>
        <location evidence="4">Multivesicular body membrane</location>
        <topology evidence="4">Peripheral membrane protein</topology>
    </subcellularLocation>
    <subcellularLocation>
        <location evidence="1 4">Prevacuolar compartment membrane</location>
        <topology evidence="1 4">Peripheral membrane protein</topology>
    </subcellularLocation>
    <subcellularLocation>
        <location evidence="4">Vacuole membrane</location>
        <topology evidence="4">Peripheral membrane protein</topology>
    </subcellularLocation>
</comment>
<dbReference type="Pfam" id="PF19038">
    <property type="entry name" value="Fuz_longin_3"/>
    <property type="match status" value="1"/>
</dbReference>
<keyword evidence="9" id="KW-1185">Reference proteome</keyword>
<feature type="domain" description="FUZ/MON1/HPS1 second Longin" evidence="6">
    <location>
        <begin position="292"/>
        <end position="386"/>
    </location>
</feature>
<dbReference type="InterPro" id="IPR043972">
    <property type="entry name" value="FUZ/MON1/HPS1_longin_1"/>
</dbReference>
<gene>
    <name evidence="8" type="ORF">KLDO_g4000</name>
</gene>
<keyword evidence="4" id="KW-0653">Protein transport</keyword>
<comment type="caution">
    <text evidence="8">The sequence shown here is derived from an EMBL/GenBank/DDBJ whole genome shotgun (WGS) entry which is preliminary data.</text>
</comment>
<dbReference type="GO" id="GO:0035658">
    <property type="term" value="C:Mon1-Ccz1 complex"/>
    <property type="evidence" value="ECO:0007669"/>
    <property type="project" value="TreeGrafter"/>
</dbReference>
<evidence type="ECO:0000259" key="5">
    <source>
        <dbReference type="Pfam" id="PF19036"/>
    </source>
</evidence>
<sequence>MEKSASFQINPQNSARATTSVDLTNHLSARGLFHSDADAGTSASIKTKSNPESATATISGSVGADADLNIDLQSLITSELNSIYPATVNQSTSNKSANTSRFIGERTGKDKHFFIFTSAGKLVFSQWENESHAMGLTGIIHTVMNYFNINDNTSMKQFSMYDGDGIMTRFVFADKNHIKLMVQCSNNYESTAQLQQQLDLVYSYIISSVSQRNLNKLMMKRSNFDLQHYLTDLDQQLLQSLCDSLATQQKLTWFANSLECLPMTPKKRNAINTVLSSQYLDFNISNRNGQILYTLVTSLDMRLISILRPSNHTLHTIDLQILFELVQLQLTDLLLDKVLWFPICFPKFNDNGFLYALIKVLPNRTIIMVISSQKNAFETLNEFVGRIGDKLMEDVNSNNLEFPLLDWHKMFPCINHFVYKMKRTVQIYTPFQPTNEMLQYYNHLKNLCEDDQGRTLNKSSIAMLKWKNDTSPGQLSGLYWTTEKFELYILLNDINISNQSILRSAKRLIQHMREVESYLFISRGVTF</sequence>
<dbReference type="EMBL" id="CCBQ010000045">
    <property type="protein sequence ID" value="CDO95771.1"/>
    <property type="molecule type" value="Genomic_DNA"/>
</dbReference>
<keyword evidence="4" id="KW-0472">Membrane</keyword>
<dbReference type="InterPro" id="IPR043970">
    <property type="entry name" value="FUZ/MON1/HPS1_longin_3"/>
</dbReference>
<keyword evidence="4" id="KW-0813">Transport</keyword>
<dbReference type="AlphaFoldDB" id="A0A0A8L9Q0"/>
<dbReference type="Pfam" id="PF19036">
    <property type="entry name" value="Fuz_longin_1"/>
    <property type="match status" value="1"/>
</dbReference>
<keyword evidence="4" id="KW-0967">Endosome</keyword>
<reference evidence="8 9" key="1">
    <citation type="submission" date="2014-03" db="EMBL/GenBank/DDBJ databases">
        <title>The genome of Kluyveromyces dobzhanskii.</title>
        <authorList>
            <person name="Nystedt B."/>
            <person name="Astrom S."/>
        </authorList>
    </citation>
    <scope>NUCLEOTIDE SEQUENCE [LARGE SCALE GENOMIC DNA]</scope>
    <source>
        <strain evidence="8 9">CBS 2104</strain>
    </source>
</reference>
<dbReference type="GO" id="GO:0000329">
    <property type="term" value="C:fungal-type vacuole membrane"/>
    <property type="evidence" value="ECO:0007669"/>
    <property type="project" value="TreeGrafter"/>
</dbReference>
<dbReference type="GO" id="GO:0006623">
    <property type="term" value="P:protein targeting to vacuole"/>
    <property type="evidence" value="ECO:0007669"/>
    <property type="project" value="UniProtKB-UniRule"/>
</dbReference>
<comment type="function">
    <text evidence="4">Required for multiple vacuole delivery pathways including the cytoplasm to vacuole transport (Cvt), autophagy, pexophagy and endocytosis.</text>
</comment>
<dbReference type="InterPro" id="IPR043971">
    <property type="entry name" value="FUZ/MON1/HPS1_longin_2"/>
</dbReference>
<protein>
    <recommendedName>
        <fullName evidence="3 4">Vacuolar fusion protein MON1</fullName>
    </recommendedName>
</protein>
<feature type="domain" description="FUZ/MON1/HPS1 first Longin" evidence="5">
    <location>
        <begin position="111"/>
        <end position="236"/>
    </location>
</feature>
<evidence type="ECO:0000313" key="9">
    <source>
        <dbReference type="Proteomes" id="UP000031516"/>
    </source>
</evidence>
<keyword evidence="4" id="KW-0926">Vacuole</keyword>
<accession>A0A0A8L9Q0</accession>
<name>A0A0A8L9Q0_9SACH</name>
<dbReference type="Pfam" id="PF19037">
    <property type="entry name" value="Fuz_longin_2"/>
    <property type="match status" value="1"/>
</dbReference>
<dbReference type="GO" id="GO:0006914">
    <property type="term" value="P:autophagy"/>
    <property type="evidence" value="ECO:0007669"/>
    <property type="project" value="UniProtKB-UniRule"/>
</dbReference>
<keyword evidence="4" id="KW-0072">Autophagy</keyword>
<evidence type="ECO:0000259" key="6">
    <source>
        <dbReference type="Pfam" id="PF19037"/>
    </source>
</evidence>
<evidence type="ECO:0000256" key="2">
    <source>
        <dbReference type="ARBA" id="ARBA00008968"/>
    </source>
</evidence>
<evidence type="ECO:0000313" key="8">
    <source>
        <dbReference type="EMBL" id="CDO95771.1"/>
    </source>
</evidence>
<evidence type="ECO:0000256" key="3">
    <source>
        <dbReference type="ARBA" id="ARBA00018132"/>
    </source>
</evidence>
<dbReference type="PANTHER" id="PTHR13027:SF7">
    <property type="entry name" value="VACUOLAR FUSION PROTEIN MON1 HOMOLOG"/>
    <property type="match status" value="1"/>
</dbReference>
<dbReference type="GO" id="GO:0032585">
    <property type="term" value="C:multivesicular body membrane"/>
    <property type="evidence" value="ECO:0007669"/>
    <property type="project" value="UniProtKB-SubCell"/>
</dbReference>
<dbReference type="PRINTS" id="PR01546">
    <property type="entry name" value="YEAST73DUF"/>
</dbReference>
<comment type="similarity">
    <text evidence="2 4">Belongs to the MON1/SAND family.</text>
</comment>
<dbReference type="InterPro" id="IPR004353">
    <property type="entry name" value="Mon1"/>
</dbReference>
<proteinExistence type="inferred from homology"/>
<evidence type="ECO:0000256" key="1">
    <source>
        <dbReference type="ARBA" id="ARBA00004380"/>
    </source>
</evidence>
<organism evidence="8 9">
    <name type="scientific">Kluyveromyces dobzhanskii CBS 2104</name>
    <dbReference type="NCBI Taxonomy" id="1427455"/>
    <lineage>
        <taxon>Eukaryota</taxon>
        <taxon>Fungi</taxon>
        <taxon>Dikarya</taxon>
        <taxon>Ascomycota</taxon>
        <taxon>Saccharomycotina</taxon>
        <taxon>Saccharomycetes</taxon>
        <taxon>Saccharomycetales</taxon>
        <taxon>Saccharomycetaceae</taxon>
        <taxon>Kluyveromyces</taxon>
    </lineage>
</organism>
<dbReference type="Proteomes" id="UP000031516">
    <property type="component" value="Unassembled WGS sequence"/>
</dbReference>
<evidence type="ECO:0000259" key="7">
    <source>
        <dbReference type="Pfam" id="PF19038"/>
    </source>
</evidence>